<gene>
    <name evidence="3" type="ORF">D0Y65_046499</name>
</gene>
<reference evidence="3 4" key="1">
    <citation type="submission" date="2018-09" db="EMBL/GenBank/DDBJ databases">
        <title>A high-quality reference genome of wild soybean provides a powerful tool to mine soybean genomes.</title>
        <authorList>
            <person name="Xie M."/>
            <person name="Chung C.Y.L."/>
            <person name="Li M.-W."/>
            <person name="Wong F.-L."/>
            <person name="Chan T.-F."/>
            <person name="Lam H.-M."/>
        </authorList>
    </citation>
    <scope>NUCLEOTIDE SEQUENCE [LARGE SCALE GENOMIC DNA]</scope>
    <source>
        <strain evidence="4">cv. W05</strain>
        <tissue evidence="3">Hypocotyl of etiolated seedlings</tissue>
    </source>
</reference>
<feature type="transmembrane region" description="Helical" evidence="1">
    <location>
        <begin position="250"/>
        <end position="273"/>
    </location>
</feature>
<accession>A0A445G9M7</accession>
<name>A0A445G9M7_GLYSO</name>
<organism evidence="3 4">
    <name type="scientific">Glycine soja</name>
    <name type="common">Wild soybean</name>
    <dbReference type="NCBI Taxonomy" id="3848"/>
    <lineage>
        <taxon>Eukaryota</taxon>
        <taxon>Viridiplantae</taxon>
        <taxon>Streptophyta</taxon>
        <taxon>Embryophyta</taxon>
        <taxon>Tracheophyta</taxon>
        <taxon>Spermatophyta</taxon>
        <taxon>Magnoliopsida</taxon>
        <taxon>eudicotyledons</taxon>
        <taxon>Gunneridae</taxon>
        <taxon>Pentapetalae</taxon>
        <taxon>rosids</taxon>
        <taxon>fabids</taxon>
        <taxon>Fabales</taxon>
        <taxon>Fabaceae</taxon>
        <taxon>Papilionoideae</taxon>
        <taxon>50 kb inversion clade</taxon>
        <taxon>NPAAA clade</taxon>
        <taxon>indigoferoid/millettioid clade</taxon>
        <taxon>Phaseoleae</taxon>
        <taxon>Glycine</taxon>
        <taxon>Glycine subgen. Soja</taxon>
    </lineage>
</organism>
<sequence>MHACVSLLIFVVRRLKFGFPLLFGLVAGSEVCVLSSVAFGYNKRSVSGALLLVHLVMARAPDKIKSIDGSKETLKLAGDEIHVVCKQDQLKSWKADLKENSTYVMHNFKVLKNDGEFRVCDHRYKLAFTRVTVVRQSDLNSLPFRKFKFADFSNVIASDFQTGLLVDIIGVVDEVVFRHVSSKNTRVVFQIKDLSGQVLSCTLWENYCLQFLNYLNDFEDARPIVILLTHVRIKEGQGRLNVEFVNSLQLWLGFVSPVALFCATCLLSFGFFANFATLLLAELGLFHSLDIDAIRELVSRSLFYGNNVISGAIIPTSVAI</sequence>
<keyword evidence="1" id="KW-0472">Membrane</keyword>
<keyword evidence="1" id="KW-1133">Transmembrane helix</keyword>
<dbReference type="Pfam" id="PF02721">
    <property type="entry name" value="DUF223"/>
    <property type="match status" value="1"/>
</dbReference>
<dbReference type="SUPFAM" id="SSF50249">
    <property type="entry name" value="Nucleic acid-binding proteins"/>
    <property type="match status" value="2"/>
</dbReference>
<dbReference type="CDD" id="cd04481">
    <property type="entry name" value="RPA1_DBD_B_like"/>
    <property type="match status" value="1"/>
</dbReference>
<protein>
    <recommendedName>
        <fullName evidence="2">Replication protein A 70 kDa DNA-binding subunit B/D first OB fold domain-containing protein</fullName>
    </recommendedName>
</protein>
<dbReference type="EMBL" id="QZWG01000017">
    <property type="protein sequence ID" value="RZB57864.1"/>
    <property type="molecule type" value="Genomic_DNA"/>
</dbReference>
<evidence type="ECO:0000259" key="2">
    <source>
        <dbReference type="Pfam" id="PF02721"/>
    </source>
</evidence>
<dbReference type="Proteomes" id="UP000289340">
    <property type="component" value="Chromosome 17"/>
</dbReference>
<keyword evidence="1" id="KW-0812">Transmembrane</keyword>
<dbReference type="AlphaFoldDB" id="A0A445G9M7"/>
<evidence type="ECO:0000313" key="4">
    <source>
        <dbReference type="Proteomes" id="UP000289340"/>
    </source>
</evidence>
<dbReference type="InterPro" id="IPR012340">
    <property type="entry name" value="NA-bd_OB-fold"/>
</dbReference>
<evidence type="ECO:0000256" key="1">
    <source>
        <dbReference type="SAM" id="Phobius"/>
    </source>
</evidence>
<keyword evidence="4" id="KW-1185">Reference proteome</keyword>
<comment type="caution">
    <text evidence="3">The sequence shown here is derived from an EMBL/GenBank/DDBJ whole genome shotgun (WGS) entry which is preliminary data.</text>
</comment>
<dbReference type="InterPro" id="IPR003871">
    <property type="entry name" value="RFA1B/D_OB_1st"/>
</dbReference>
<evidence type="ECO:0000313" key="3">
    <source>
        <dbReference type="EMBL" id="RZB57864.1"/>
    </source>
</evidence>
<feature type="domain" description="Replication protein A 70 kDa DNA-binding subunit B/D first OB fold" evidence="2">
    <location>
        <begin position="77"/>
        <end position="136"/>
    </location>
</feature>
<proteinExistence type="predicted"/>
<feature type="non-terminal residue" evidence="3">
    <location>
        <position position="320"/>
    </location>
</feature>
<dbReference type="Gene3D" id="2.40.50.140">
    <property type="entry name" value="Nucleic acid-binding proteins"/>
    <property type="match status" value="2"/>
</dbReference>